<dbReference type="GO" id="GO:0001669">
    <property type="term" value="C:acrosomal vesicle"/>
    <property type="evidence" value="ECO:0007669"/>
    <property type="project" value="UniProtKB-SubCell"/>
</dbReference>
<keyword evidence="4" id="KW-0732">Signal</keyword>
<protein>
    <recommendedName>
        <fullName evidence="2">Acrosin-binding protein</fullName>
    </recommendedName>
    <alternativeName>
        <fullName evidence="6">Acrosin-binding protein, 60 kDa form</fullName>
    </alternativeName>
    <alternativeName>
        <fullName evidence="7">Proacrosin-binding protein sp32</fullName>
    </alternativeName>
</protein>
<dbReference type="PANTHER" id="PTHR21362:SF1">
    <property type="entry name" value="ACROSIN-BINDING PROTEIN"/>
    <property type="match status" value="1"/>
</dbReference>
<evidence type="ECO:0000256" key="1">
    <source>
        <dbReference type="ARBA" id="ARBA00004218"/>
    </source>
</evidence>
<dbReference type="InterPro" id="IPR009865">
    <property type="entry name" value="Proacrosin-bd"/>
</dbReference>
<gene>
    <name evidence="9" type="ORF">llap_10490</name>
</gene>
<evidence type="ECO:0000256" key="8">
    <source>
        <dbReference type="ARBA" id="ARBA00045517"/>
    </source>
</evidence>
<evidence type="ECO:0000256" key="7">
    <source>
        <dbReference type="ARBA" id="ARBA00033453"/>
    </source>
</evidence>
<dbReference type="Pfam" id="PF07222">
    <property type="entry name" value="PBP_sp32"/>
    <property type="match status" value="1"/>
</dbReference>
<evidence type="ECO:0000256" key="4">
    <source>
        <dbReference type="ARBA" id="ARBA00022729"/>
    </source>
</evidence>
<evidence type="ECO:0000256" key="2">
    <source>
        <dbReference type="ARBA" id="ARBA00018940"/>
    </source>
</evidence>
<dbReference type="AlphaFoldDB" id="A0A2I0TZF2"/>
<keyword evidence="10" id="KW-1185">Reference proteome</keyword>
<dbReference type="GO" id="GO:0005634">
    <property type="term" value="C:nucleus"/>
    <property type="evidence" value="ECO:0007669"/>
    <property type="project" value="TreeGrafter"/>
</dbReference>
<comment type="function">
    <text evidence="8">Acrosomal protein that maintains proacrosin (pro-ACR) as an enzymatically inactive zymogen in the acrosome. Involved also in the acrosome formation.</text>
</comment>
<keyword evidence="3" id="KW-0597">Phosphoprotein</keyword>
<evidence type="ECO:0000256" key="3">
    <source>
        <dbReference type="ARBA" id="ARBA00022553"/>
    </source>
</evidence>
<evidence type="ECO:0000256" key="6">
    <source>
        <dbReference type="ARBA" id="ARBA00032734"/>
    </source>
</evidence>
<evidence type="ECO:0000313" key="10">
    <source>
        <dbReference type="Proteomes" id="UP000233556"/>
    </source>
</evidence>
<evidence type="ECO:0000313" key="9">
    <source>
        <dbReference type="EMBL" id="PKU39206.1"/>
    </source>
</evidence>
<keyword evidence="5" id="KW-0968">Cytoplasmic vesicle</keyword>
<dbReference type="EMBL" id="KZ506542">
    <property type="protein sequence ID" value="PKU39206.1"/>
    <property type="molecule type" value="Genomic_DNA"/>
</dbReference>
<dbReference type="OrthoDB" id="9009946at2759"/>
<comment type="subcellular location">
    <subcellularLocation>
        <location evidence="1">Cytoplasmic vesicle</location>
        <location evidence="1">Secretory vesicle</location>
        <location evidence="1">Acrosome</location>
    </subcellularLocation>
</comment>
<accession>A0A2I0TZF2</accession>
<reference evidence="10" key="2">
    <citation type="submission" date="2017-12" db="EMBL/GenBank/DDBJ databases">
        <title>Genome sequence of the Bar-tailed Godwit (Limosa lapponica baueri).</title>
        <authorList>
            <person name="Lima N.C.B."/>
            <person name="Parody-Merino A.M."/>
            <person name="Battley P.F."/>
            <person name="Fidler A.E."/>
            <person name="Prosdocimi F."/>
        </authorList>
    </citation>
    <scope>NUCLEOTIDE SEQUENCE [LARGE SCALE GENOMIC DNA]</scope>
</reference>
<dbReference type="Proteomes" id="UP000233556">
    <property type="component" value="Unassembled WGS sequence"/>
</dbReference>
<sequence length="134" mass="15633">MFDFTSFHNVLYREELAAQQPGTPLSNQEYRQFFRYLRVAHRASTACLLRELYGCQNTLVQGLDEYENHGVIPEGPICSELPGNPFFPDFCTFSFYRCSRKRYFIKVLQSEIRSEMLLKSHQVQDTLGTQFSGQ</sequence>
<reference evidence="10" key="1">
    <citation type="submission" date="2017-11" db="EMBL/GenBank/DDBJ databases">
        <authorList>
            <person name="Lima N.C."/>
            <person name="Parody-Merino A.M."/>
            <person name="Battley P.F."/>
            <person name="Fidler A.E."/>
            <person name="Prosdocimi F."/>
        </authorList>
    </citation>
    <scope>NUCLEOTIDE SEQUENCE [LARGE SCALE GENOMIC DNA]</scope>
</reference>
<evidence type="ECO:0000256" key="5">
    <source>
        <dbReference type="ARBA" id="ARBA00023329"/>
    </source>
</evidence>
<name>A0A2I0TZF2_LIMLA</name>
<organism evidence="9 10">
    <name type="scientific">Limosa lapponica baueri</name>
    <dbReference type="NCBI Taxonomy" id="1758121"/>
    <lineage>
        <taxon>Eukaryota</taxon>
        <taxon>Metazoa</taxon>
        <taxon>Chordata</taxon>
        <taxon>Craniata</taxon>
        <taxon>Vertebrata</taxon>
        <taxon>Euteleostomi</taxon>
        <taxon>Archelosauria</taxon>
        <taxon>Archosauria</taxon>
        <taxon>Dinosauria</taxon>
        <taxon>Saurischia</taxon>
        <taxon>Theropoda</taxon>
        <taxon>Coelurosauria</taxon>
        <taxon>Aves</taxon>
        <taxon>Neognathae</taxon>
        <taxon>Neoaves</taxon>
        <taxon>Charadriiformes</taxon>
        <taxon>Scolopacidae</taxon>
        <taxon>Limosa</taxon>
    </lineage>
</organism>
<dbReference type="PANTHER" id="PTHR21362">
    <property type="entry name" value="ACROSIN-BINDING PROTEIN"/>
    <property type="match status" value="1"/>
</dbReference>
<proteinExistence type="predicted"/>